<dbReference type="PROSITE" id="PS00184">
    <property type="entry name" value="GARS"/>
    <property type="match status" value="1"/>
</dbReference>
<evidence type="ECO:0000256" key="1">
    <source>
        <dbReference type="ARBA" id="ARBA00001936"/>
    </source>
</evidence>
<dbReference type="NCBIfam" id="TIGR00877">
    <property type="entry name" value="purD"/>
    <property type="match status" value="1"/>
</dbReference>
<dbReference type="InterPro" id="IPR000115">
    <property type="entry name" value="PRibGlycinamide_synth"/>
</dbReference>
<dbReference type="InterPro" id="IPR011054">
    <property type="entry name" value="Rudment_hybrid_motif"/>
</dbReference>
<dbReference type="HAMAP" id="MF_00138">
    <property type="entry name" value="GARS"/>
    <property type="match status" value="1"/>
</dbReference>
<comment type="caution">
    <text evidence="17">The sequence shown here is derived from an EMBL/GenBank/DDBJ whole genome shotgun (WGS) entry which is preliminary data.</text>
</comment>
<dbReference type="STRING" id="1423747.FC69_GL000735"/>
<dbReference type="Gene3D" id="3.30.1490.20">
    <property type="entry name" value="ATP-grasp fold, A domain"/>
    <property type="match status" value="1"/>
</dbReference>
<dbReference type="InterPro" id="IPR020560">
    <property type="entry name" value="PRibGlycinamide_synth_C-dom"/>
</dbReference>
<dbReference type="RefSeq" id="WP_025082470.1">
    <property type="nucleotide sequence ID" value="NZ_AZEX01000018.1"/>
</dbReference>
<reference evidence="17 18" key="1">
    <citation type="journal article" date="2015" name="Genome Announc.">
        <title>Expanding the biotechnology potential of lactobacilli through comparative genomics of 213 strains and associated genera.</title>
        <authorList>
            <person name="Sun Z."/>
            <person name="Harris H.M."/>
            <person name="McCann A."/>
            <person name="Guo C."/>
            <person name="Argimon S."/>
            <person name="Zhang W."/>
            <person name="Yang X."/>
            <person name="Jeffery I.B."/>
            <person name="Cooney J.C."/>
            <person name="Kagawa T.F."/>
            <person name="Liu W."/>
            <person name="Song Y."/>
            <person name="Salvetti E."/>
            <person name="Wrobel A."/>
            <person name="Rasinkangas P."/>
            <person name="Parkhill J."/>
            <person name="Rea M.C."/>
            <person name="O'Sullivan O."/>
            <person name="Ritari J."/>
            <person name="Douillard F.P."/>
            <person name="Paul Ross R."/>
            <person name="Yang R."/>
            <person name="Briner A.E."/>
            <person name="Felis G.E."/>
            <person name="de Vos W.M."/>
            <person name="Barrangou R."/>
            <person name="Klaenhammer T.R."/>
            <person name="Caufield P.W."/>
            <person name="Cui Y."/>
            <person name="Zhang H."/>
            <person name="O'Toole P.W."/>
        </authorList>
    </citation>
    <scope>NUCLEOTIDE SEQUENCE [LARGE SCALE GENOMIC DNA]</scope>
    <source>
        <strain evidence="17 18">DSM 14340</strain>
    </source>
</reference>
<comment type="similarity">
    <text evidence="11 14">Belongs to the GARS family.</text>
</comment>
<dbReference type="InterPro" id="IPR020559">
    <property type="entry name" value="PRibGlycinamide_synth_CS"/>
</dbReference>
<evidence type="ECO:0000313" key="18">
    <source>
        <dbReference type="Proteomes" id="UP000051264"/>
    </source>
</evidence>
<evidence type="ECO:0000256" key="15">
    <source>
        <dbReference type="PROSITE-ProRule" id="PRU00409"/>
    </source>
</evidence>
<dbReference type="SMART" id="SM01210">
    <property type="entry name" value="GARS_C"/>
    <property type="match status" value="1"/>
</dbReference>
<keyword evidence="8 14" id="KW-0658">Purine biosynthesis</keyword>
<dbReference type="Gene3D" id="3.40.50.20">
    <property type="match status" value="1"/>
</dbReference>
<dbReference type="GO" id="GO:0046872">
    <property type="term" value="F:metal ion binding"/>
    <property type="evidence" value="ECO:0007669"/>
    <property type="project" value="UniProtKB-KW"/>
</dbReference>
<dbReference type="GO" id="GO:0004637">
    <property type="term" value="F:phosphoribosylamine-glycine ligase activity"/>
    <property type="evidence" value="ECO:0007669"/>
    <property type="project" value="UniProtKB-UniRule"/>
</dbReference>
<evidence type="ECO:0000256" key="5">
    <source>
        <dbReference type="ARBA" id="ARBA00022598"/>
    </source>
</evidence>
<evidence type="ECO:0000256" key="4">
    <source>
        <dbReference type="ARBA" id="ARBA00013255"/>
    </source>
</evidence>
<dbReference type="InterPro" id="IPR011761">
    <property type="entry name" value="ATP-grasp"/>
</dbReference>
<gene>
    <name evidence="14" type="primary">purD</name>
    <name evidence="17" type="ORF">FC69_GL000735</name>
</gene>
<comment type="cofactor">
    <cofactor evidence="1">
        <name>Mn(2+)</name>
        <dbReference type="ChEBI" id="CHEBI:29035"/>
    </cofactor>
</comment>
<keyword evidence="10" id="KW-0464">Manganese</keyword>
<accession>A0A0R1RYT8</accession>
<evidence type="ECO:0000259" key="16">
    <source>
        <dbReference type="PROSITE" id="PS50975"/>
    </source>
</evidence>
<dbReference type="AlphaFoldDB" id="A0A0R1RYT8"/>
<dbReference type="Proteomes" id="UP000051264">
    <property type="component" value="Unassembled WGS sequence"/>
</dbReference>
<comment type="catalytic activity">
    <reaction evidence="14">
        <text>5-phospho-beta-D-ribosylamine + glycine + ATP = N(1)-(5-phospho-beta-D-ribosyl)glycinamide + ADP + phosphate + H(+)</text>
        <dbReference type="Rhea" id="RHEA:17453"/>
        <dbReference type="ChEBI" id="CHEBI:15378"/>
        <dbReference type="ChEBI" id="CHEBI:30616"/>
        <dbReference type="ChEBI" id="CHEBI:43474"/>
        <dbReference type="ChEBI" id="CHEBI:57305"/>
        <dbReference type="ChEBI" id="CHEBI:58681"/>
        <dbReference type="ChEBI" id="CHEBI:143788"/>
        <dbReference type="ChEBI" id="CHEBI:456216"/>
        <dbReference type="EC" id="6.3.4.13"/>
    </reaction>
</comment>
<dbReference type="EC" id="6.3.4.13" evidence="4 14"/>
<dbReference type="eggNOG" id="COG0151">
    <property type="taxonomic scope" value="Bacteria"/>
</dbReference>
<evidence type="ECO:0000256" key="8">
    <source>
        <dbReference type="ARBA" id="ARBA00022755"/>
    </source>
</evidence>
<dbReference type="InterPro" id="IPR020561">
    <property type="entry name" value="PRibGlycinamid_synth_ATP-grasp"/>
</dbReference>
<dbReference type="GO" id="GO:0006189">
    <property type="term" value="P:'de novo' IMP biosynthetic process"/>
    <property type="evidence" value="ECO:0007669"/>
    <property type="project" value="UniProtKB-UniRule"/>
</dbReference>
<dbReference type="Pfam" id="PF02843">
    <property type="entry name" value="GARS_C"/>
    <property type="match status" value="1"/>
</dbReference>
<evidence type="ECO:0000256" key="10">
    <source>
        <dbReference type="ARBA" id="ARBA00023211"/>
    </source>
</evidence>
<dbReference type="Pfam" id="PF01071">
    <property type="entry name" value="GARS_A"/>
    <property type="match status" value="1"/>
</dbReference>
<evidence type="ECO:0000256" key="14">
    <source>
        <dbReference type="HAMAP-Rule" id="MF_00138"/>
    </source>
</evidence>
<evidence type="ECO:0000313" key="17">
    <source>
        <dbReference type="EMBL" id="KRL61518.1"/>
    </source>
</evidence>
<evidence type="ECO:0000256" key="3">
    <source>
        <dbReference type="ARBA" id="ARBA00005174"/>
    </source>
</evidence>
<proteinExistence type="inferred from homology"/>
<keyword evidence="5 14" id="KW-0436">Ligase</keyword>
<feature type="domain" description="ATP-grasp" evidence="16">
    <location>
        <begin position="108"/>
        <end position="309"/>
    </location>
</feature>
<evidence type="ECO:0000256" key="9">
    <source>
        <dbReference type="ARBA" id="ARBA00022840"/>
    </source>
</evidence>
<dbReference type="OrthoDB" id="9807240at2"/>
<protein>
    <recommendedName>
        <fullName evidence="4 14">Phosphoribosylamine--glycine ligase</fullName>
        <ecNumber evidence="4 14">6.3.4.13</ecNumber>
    </recommendedName>
    <alternativeName>
        <fullName evidence="14">GARS</fullName>
    </alternativeName>
    <alternativeName>
        <fullName evidence="12 14">Glycinamide ribonucleotide synthetase</fullName>
    </alternativeName>
    <alternativeName>
        <fullName evidence="13 14">Phosphoribosylglycinamide synthetase</fullName>
    </alternativeName>
</protein>
<dbReference type="InterPro" id="IPR037123">
    <property type="entry name" value="PRibGlycinamide_synth_C_sf"/>
</dbReference>
<evidence type="ECO:0000256" key="6">
    <source>
        <dbReference type="ARBA" id="ARBA00022723"/>
    </source>
</evidence>
<keyword evidence="7 15" id="KW-0547">Nucleotide-binding</keyword>
<dbReference type="PROSITE" id="PS50975">
    <property type="entry name" value="ATP_GRASP"/>
    <property type="match status" value="1"/>
</dbReference>
<dbReference type="InterPro" id="IPR013815">
    <property type="entry name" value="ATP_grasp_subdomain_1"/>
</dbReference>
<evidence type="ECO:0000256" key="13">
    <source>
        <dbReference type="ARBA" id="ARBA00042864"/>
    </source>
</evidence>
<keyword evidence="6" id="KW-0479">Metal-binding</keyword>
<dbReference type="SUPFAM" id="SSF56059">
    <property type="entry name" value="Glutathione synthetase ATP-binding domain-like"/>
    <property type="match status" value="1"/>
</dbReference>
<organism evidence="17 18">
    <name type="scientific">Latilactobacillus fuchuensis DSM 14340 = JCM 11249</name>
    <dbReference type="NCBI Taxonomy" id="1423747"/>
    <lineage>
        <taxon>Bacteria</taxon>
        <taxon>Bacillati</taxon>
        <taxon>Bacillota</taxon>
        <taxon>Bacilli</taxon>
        <taxon>Lactobacillales</taxon>
        <taxon>Lactobacillaceae</taxon>
        <taxon>Latilactobacillus</taxon>
    </lineage>
</organism>
<dbReference type="EMBL" id="AZEX01000018">
    <property type="protein sequence ID" value="KRL61518.1"/>
    <property type="molecule type" value="Genomic_DNA"/>
</dbReference>
<dbReference type="Gene3D" id="3.30.470.20">
    <property type="entry name" value="ATP-grasp fold, B domain"/>
    <property type="match status" value="1"/>
</dbReference>
<keyword evidence="9 15" id="KW-0067">ATP-binding</keyword>
<evidence type="ECO:0000256" key="2">
    <source>
        <dbReference type="ARBA" id="ARBA00001946"/>
    </source>
</evidence>
<dbReference type="GO" id="GO:0005524">
    <property type="term" value="F:ATP binding"/>
    <property type="evidence" value="ECO:0007669"/>
    <property type="project" value="UniProtKB-UniRule"/>
</dbReference>
<dbReference type="InterPro" id="IPR020562">
    <property type="entry name" value="PRibGlycinamide_synth_N"/>
</dbReference>
<comment type="pathway">
    <text evidence="3 14">Purine metabolism; IMP biosynthesis via de novo pathway; N(1)-(5-phospho-D-ribosyl)glycinamide from 5-phospho-alpha-D-ribose 1-diphosphate: step 2/2.</text>
</comment>
<dbReference type="FunFam" id="3.40.50.20:FF:000006">
    <property type="entry name" value="Phosphoribosylamine--glycine ligase, chloroplastic"/>
    <property type="match status" value="1"/>
</dbReference>
<comment type="cofactor">
    <cofactor evidence="2">
        <name>Mg(2+)</name>
        <dbReference type="ChEBI" id="CHEBI:18420"/>
    </cofactor>
</comment>
<evidence type="ECO:0000256" key="12">
    <source>
        <dbReference type="ARBA" id="ARBA00042242"/>
    </source>
</evidence>
<dbReference type="SUPFAM" id="SSF51246">
    <property type="entry name" value="Rudiment single hybrid motif"/>
    <property type="match status" value="1"/>
</dbReference>
<dbReference type="Pfam" id="PF02844">
    <property type="entry name" value="GARS_N"/>
    <property type="match status" value="1"/>
</dbReference>
<dbReference type="InterPro" id="IPR016185">
    <property type="entry name" value="PreATP-grasp_dom_sf"/>
</dbReference>
<dbReference type="GO" id="GO:0009113">
    <property type="term" value="P:purine nucleobase biosynthetic process"/>
    <property type="evidence" value="ECO:0007669"/>
    <property type="project" value="InterPro"/>
</dbReference>
<name>A0A0R1RYT8_9LACO</name>
<dbReference type="SUPFAM" id="SSF52440">
    <property type="entry name" value="PreATP-grasp domain"/>
    <property type="match status" value="1"/>
</dbReference>
<dbReference type="Gene3D" id="3.90.600.10">
    <property type="entry name" value="Phosphoribosylglycinamide synthetase, C-terminal domain"/>
    <property type="match status" value="1"/>
</dbReference>
<dbReference type="UniPathway" id="UPA00074">
    <property type="reaction ID" value="UER00125"/>
</dbReference>
<evidence type="ECO:0000256" key="7">
    <source>
        <dbReference type="ARBA" id="ARBA00022741"/>
    </source>
</evidence>
<dbReference type="PANTHER" id="PTHR43472:SF1">
    <property type="entry name" value="PHOSPHORIBOSYLAMINE--GLYCINE LIGASE, CHLOROPLASTIC"/>
    <property type="match status" value="1"/>
</dbReference>
<dbReference type="PATRIC" id="fig|1423747.3.peg.750"/>
<evidence type="ECO:0000256" key="11">
    <source>
        <dbReference type="ARBA" id="ARBA00038345"/>
    </source>
</evidence>
<dbReference type="PANTHER" id="PTHR43472">
    <property type="entry name" value="PHOSPHORIBOSYLAMINE--GLYCINE LIGASE"/>
    <property type="match status" value="1"/>
</dbReference>
<dbReference type="SMART" id="SM01209">
    <property type="entry name" value="GARS_A"/>
    <property type="match status" value="1"/>
</dbReference>
<sequence>MKILVIGSGAREHVLARELAQSQRVETVYCLPGNPGMTLDAIQTVAVELTDFAGMIDFAQQNAISYTIVGPEQPLVAGIVDAFQTAGLTIFGPTKAAAALEGSKTFAKEIMAKAQVPTAGYQTFTTVTPALAALAAQNYPVVIKADGLAAGKGVVIAPDLAVATTTIERFFEQGVTSILMEDYLSGEEFSLMALVADGQVYPLPVAQDHKRAFEGDLGPNTGGMGAYCPVPQVSAAVVQETVDQILQPVVAAMADVGTPFTGVLYAGLIATKAGVKVIEFNVRFGDPETQVVLPRMTGDWAQVFEQLVSHKTPTLTWQTDGMTLGVVVAAEGYPTEATVPVELAPTSQFQAATSQFSFAGVAGTQDQLIGTGGRLLTAVVTAIDLPTARQQVYADLKALAQPGTFYRQDIGHQALT</sequence>